<comment type="caution">
    <text evidence="2">The sequence shown here is derived from an EMBL/GenBank/DDBJ whole genome shotgun (WGS) entry which is preliminary data.</text>
</comment>
<protein>
    <submittedName>
        <fullName evidence="2">SPOR domain-containing protein</fullName>
    </submittedName>
</protein>
<keyword evidence="3" id="KW-1185">Reference proteome</keyword>
<dbReference type="Proteomes" id="UP001617669">
    <property type="component" value="Unassembled WGS sequence"/>
</dbReference>
<dbReference type="RefSeq" id="WP_400877632.1">
    <property type="nucleotide sequence ID" value="NZ_JBIWXY010000001.1"/>
</dbReference>
<dbReference type="InterPro" id="IPR036680">
    <property type="entry name" value="SPOR-like_sf"/>
</dbReference>
<dbReference type="EMBL" id="JBIWXY010000001">
    <property type="protein sequence ID" value="MFJ5444610.1"/>
    <property type="molecule type" value="Genomic_DNA"/>
</dbReference>
<dbReference type="SUPFAM" id="SSF110997">
    <property type="entry name" value="Sporulation related repeat"/>
    <property type="match status" value="1"/>
</dbReference>
<accession>A0ABW8GGW6</accession>
<evidence type="ECO:0000313" key="3">
    <source>
        <dbReference type="Proteomes" id="UP001617669"/>
    </source>
</evidence>
<sequence>MKWLLSGLLLLNLIALISLGWYQPTAPSNEPIHEPLSADKIKLLSQDEVDAMPKVSASGDSVVDEVYACYEWGSFSAAGLQRAQAILGQHSLVATVQQKTMQEALRYWVYIPPLPSLQAAQSKVAELKALGVEVSFIIQEAPWRNAISLGVFKDERLANKLLEQLQRQGVRSAQKGVRNQEKGRASLLINDMSAEMAGELSKQGANFPGSELKQVICQ</sequence>
<name>A0ABW8GGW6_9PROT</name>
<feature type="domain" description="SPOR" evidence="1">
    <location>
        <begin position="101"/>
        <end position="178"/>
    </location>
</feature>
<dbReference type="PROSITE" id="PS51724">
    <property type="entry name" value="SPOR"/>
    <property type="match status" value="1"/>
</dbReference>
<reference evidence="2 3" key="1">
    <citation type="submission" date="2024-11" db="EMBL/GenBank/DDBJ databases">
        <authorList>
            <person name="Kaparullina E.N."/>
            <person name="Delegan Y.A."/>
            <person name="Doronina N.V."/>
        </authorList>
    </citation>
    <scope>NUCLEOTIDE SEQUENCE [LARGE SCALE GENOMIC DNA]</scope>
    <source>
        <strain evidence="2 3">7sh_L</strain>
    </source>
</reference>
<gene>
    <name evidence="2" type="ORF">ACIKP9_00045</name>
</gene>
<dbReference type="InterPro" id="IPR007730">
    <property type="entry name" value="SPOR-like_dom"/>
</dbReference>
<evidence type="ECO:0000259" key="1">
    <source>
        <dbReference type="PROSITE" id="PS51724"/>
    </source>
</evidence>
<dbReference type="Pfam" id="PF05036">
    <property type="entry name" value="SPOR"/>
    <property type="match status" value="1"/>
</dbReference>
<evidence type="ECO:0000313" key="2">
    <source>
        <dbReference type="EMBL" id="MFJ5444610.1"/>
    </source>
</evidence>
<proteinExistence type="predicted"/>
<organism evidence="2 3">
    <name type="scientific">Methylobacillus methanolivorans</name>
    <dbReference type="NCBI Taxonomy" id="1848927"/>
    <lineage>
        <taxon>Bacteria</taxon>
        <taxon>Pseudomonadati</taxon>
        <taxon>Pseudomonadota</taxon>
        <taxon>Betaproteobacteria</taxon>
        <taxon>Nitrosomonadales</taxon>
        <taxon>Methylophilaceae</taxon>
        <taxon>Methylobacillus</taxon>
    </lineage>
</organism>